<dbReference type="OrthoDB" id="384422at2759"/>
<dbReference type="KEGG" id="pcy:PCYB_004710"/>
<dbReference type="InterPro" id="IPR008780">
    <property type="entry name" value="Plasmodium_Vir"/>
</dbReference>
<dbReference type="OMA" id="NIREHWK"/>
<sequence length="378" mass="45142">MFMEKNFAEIENKYKCNDKLLPILDVTLLKNKSALYNFLNYYDSMKAAFNAETFNRGKYCEYIIYIFKLYLKIQEEYNLKPILAYSDEIEMFQSKFSDTNELNFLKTKCYDNSEKYFSAISNAIKQSLGEKRLKKYDKVTNELDEHRKIVNYDIFDHVSAYQAGENLSTHSGSGLGDYSQYCNKNNDNIVENYNEIKQICEKIIKYFDYLAYNMHDIPPEGNKYNEYLNYWVNKKLKEIKKSATQLIEFIDERFVSSSNAYDKYSIFKNKVYNMNEDVFNKMNILYDLYDNYSKFITETRIKENCSKYANNFLQSYEKAMKKSYETNSAKLYNALMKFSVKYKNTKENLKFCDSSYLQELPDIIKIKENEKKKPKVRH</sequence>
<keyword evidence="2" id="KW-1185">Reference proteome</keyword>
<proteinExistence type="predicted"/>
<dbReference type="VEuPathDB" id="PlasmoDB:PCYB_004710"/>
<protein>
    <recommendedName>
        <fullName evidence="3">CYIR protein</fullName>
    </recommendedName>
</protein>
<dbReference type="AlphaFoldDB" id="K6VJW3"/>
<accession>K6VJW3</accession>
<evidence type="ECO:0008006" key="3">
    <source>
        <dbReference type="Google" id="ProtNLM"/>
    </source>
</evidence>
<organism evidence="1 2">
    <name type="scientific">Plasmodium cynomolgi (strain B)</name>
    <dbReference type="NCBI Taxonomy" id="1120755"/>
    <lineage>
        <taxon>Eukaryota</taxon>
        <taxon>Sar</taxon>
        <taxon>Alveolata</taxon>
        <taxon>Apicomplexa</taxon>
        <taxon>Aconoidasida</taxon>
        <taxon>Haemosporida</taxon>
        <taxon>Plasmodiidae</taxon>
        <taxon>Plasmodium</taxon>
        <taxon>Plasmodium (Plasmodium)</taxon>
    </lineage>
</organism>
<evidence type="ECO:0000313" key="2">
    <source>
        <dbReference type="Proteomes" id="UP000006319"/>
    </source>
</evidence>
<dbReference type="EMBL" id="DF157670">
    <property type="protein sequence ID" value="GAB69722.1"/>
    <property type="molecule type" value="Genomic_DNA"/>
</dbReference>
<evidence type="ECO:0000313" key="1">
    <source>
        <dbReference type="EMBL" id="GAB69722.1"/>
    </source>
</evidence>
<reference evidence="1 2" key="1">
    <citation type="journal article" date="2012" name="Nat. Genet.">
        <title>Plasmodium cynomolgi genome sequences provide insight into Plasmodium vivax and the monkey malaria clade.</title>
        <authorList>
            <person name="Tachibana S."/>
            <person name="Sullivan S.A."/>
            <person name="Kawai S."/>
            <person name="Nakamura S."/>
            <person name="Kim H.R."/>
            <person name="Goto N."/>
            <person name="Arisue N."/>
            <person name="Palacpac N.M.Q."/>
            <person name="Honma H."/>
            <person name="Yagi M."/>
            <person name="Tougan T."/>
            <person name="Katakai Y."/>
            <person name="Kaneko O."/>
            <person name="Mita T."/>
            <person name="Kita K."/>
            <person name="Yasutomi Y."/>
            <person name="Sutton P.L."/>
            <person name="Shakhbatyan R."/>
            <person name="Horii T."/>
            <person name="Yasunaga T."/>
            <person name="Barnwell J.W."/>
            <person name="Escalante A.A."/>
            <person name="Carlton J.M."/>
            <person name="Tanabe K."/>
        </authorList>
    </citation>
    <scope>NUCLEOTIDE SEQUENCE [LARGE SCALE GENOMIC DNA]</scope>
    <source>
        <strain evidence="1 2">B</strain>
    </source>
</reference>
<dbReference type="Proteomes" id="UP000006319">
    <property type="component" value="Unassembled WGS sequence"/>
</dbReference>
<name>K6VJW3_PLACD</name>
<dbReference type="RefSeq" id="XP_004227940.1">
    <property type="nucleotide sequence ID" value="XM_004227892.1"/>
</dbReference>
<dbReference type="GeneID" id="14696264"/>
<dbReference type="Pfam" id="PF05795">
    <property type="entry name" value="Plasmodium_Vir"/>
    <property type="match status" value="1"/>
</dbReference>
<gene>
    <name evidence="1" type="ORF">PCYB_004710</name>
</gene>
<dbReference type="PhylomeDB" id="K6VJW3"/>